<feature type="transmembrane region" description="Helical" evidence="1">
    <location>
        <begin position="17"/>
        <end position="36"/>
    </location>
</feature>
<comment type="caution">
    <text evidence="2">The sequence shown here is derived from an EMBL/GenBank/DDBJ whole genome shotgun (WGS) entry which is preliminary data.</text>
</comment>
<evidence type="ECO:0000313" key="2">
    <source>
        <dbReference type="EMBL" id="EEG31428.1"/>
    </source>
</evidence>
<dbReference type="PANTHER" id="PTHR38450">
    <property type="entry name" value="STAGE V SPORULATION PROTEIN AC-RELATED"/>
    <property type="match status" value="1"/>
</dbReference>
<feature type="transmembrane region" description="Helical" evidence="1">
    <location>
        <begin position="48"/>
        <end position="67"/>
    </location>
</feature>
<accession>C0EAW0</accession>
<keyword evidence="1" id="KW-0472">Membrane</keyword>
<dbReference type="HOGENOM" id="CLU_112786_0_1_9"/>
<dbReference type="AlphaFoldDB" id="C0EAW0"/>
<protein>
    <submittedName>
        <fullName evidence="2">Stage V sporulation protein AC</fullName>
    </submittedName>
</protein>
<keyword evidence="3" id="KW-1185">Reference proteome</keyword>
<dbReference type="InterPro" id="IPR014203">
    <property type="entry name" value="Spore_V_AC"/>
</dbReference>
<dbReference type="EMBL" id="ACEC01000035">
    <property type="protein sequence ID" value="EEG31428.1"/>
    <property type="molecule type" value="Genomic_DNA"/>
</dbReference>
<evidence type="ECO:0000313" key="3">
    <source>
        <dbReference type="Proteomes" id="UP000003340"/>
    </source>
</evidence>
<reference evidence="2 3" key="2">
    <citation type="submission" date="2009-02" db="EMBL/GenBank/DDBJ databases">
        <title>Draft genome sequence of Clostridium methylpentosum (DSM 5476).</title>
        <authorList>
            <person name="Sudarsanam P."/>
            <person name="Ley R."/>
            <person name="Guruge J."/>
            <person name="Turnbaugh P.J."/>
            <person name="Mahowald M."/>
            <person name="Liep D."/>
            <person name="Gordon J."/>
        </authorList>
    </citation>
    <scope>NUCLEOTIDE SEQUENCE [LARGE SCALE GENOMIC DNA]</scope>
    <source>
        <strain evidence="2 3">DSM 5476</strain>
    </source>
</reference>
<dbReference type="PANTHER" id="PTHR38450:SF1">
    <property type="entry name" value="STAGE V SPORULATION PROTEIN AC"/>
    <property type="match status" value="1"/>
</dbReference>
<feature type="transmembrane region" description="Helical" evidence="1">
    <location>
        <begin position="73"/>
        <end position="94"/>
    </location>
</feature>
<dbReference type="Proteomes" id="UP000003340">
    <property type="component" value="Unassembled WGS sequence"/>
</dbReference>
<dbReference type="Pfam" id="PF03862">
    <property type="entry name" value="SpoVAC_SpoVAEB"/>
    <property type="match status" value="1"/>
</dbReference>
<keyword evidence="1" id="KW-1133">Transmembrane helix</keyword>
<reference evidence="2 3" key="1">
    <citation type="submission" date="2009-01" db="EMBL/GenBank/DDBJ databases">
        <authorList>
            <person name="Fulton L."/>
            <person name="Clifton S."/>
            <person name="Fulton B."/>
            <person name="Xu J."/>
            <person name="Minx P."/>
            <person name="Pepin K.H."/>
            <person name="Johnson M."/>
            <person name="Bhonagiri V."/>
            <person name="Nash W.E."/>
            <person name="Mardis E.R."/>
            <person name="Wilson R.K."/>
        </authorList>
    </citation>
    <scope>NUCLEOTIDE SEQUENCE [LARGE SCALE GENOMIC DNA]</scope>
    <source>
        <strain evidence="2 3">DSM 5476</strain>
    </source>
</reference>
<organism evidence="2 3">
    <name type="scientific">[Clostridium] methylpentosum DSM 5476</name>
    <dbReference type="NCBI Taxonomy" id="537013"/>
    <lineage>
        <taxon>Bacteria</taxon>
        <taxon>Bacillati</taxon>
        <taxon>Bacillota</taxon>
        <taxon>Clostridia</taxon>
        <taxon>Eubacteriales</taxon>
        <taxon>Oscillospiraceae</taxon>
        <taxon>Oscillospiraceae incertae sedis</taxon>
    </lineage>
</organism>
<gene>
    <name evidence="2" type="primary">spoVAC</name>
    <name evidence="2" type="ORF">CLOSTMETH_00977</name>
</gene>
<keyword evidence="1" id="KW-0812">Transmembrane</keyword>
<sequence length="137" mass="14437">MAKQASPKSKSYKNVPAAFFVGGFICMLGELLRQLYIQWGCGKPEASAWVSITFIAITALLTGLNVFDNIAKFAGAGTIVPITGFANSVAAPALEFKTEGMVLGLGAKMFIIAGPVIVYGTLASIVYGIVLWIIGLF</sequence>
<dbReference type="eggNOG" id="ENOG5031DDD">
    <property type="taxonomic scope" value="Bacteria"/>
</dbReference>
<feature type="transmembrane region" description="Helical" evidence="1">
    <location>
        <begin position="106"/>
        <end position="134"/>
    </location>
</feature>
<dbReference type="InterPro" id="IPR005562">
    <property type="entry name" value="SpoVA"/>
</dbReference>
<evidence type="ECO:0000256" key="1">
    <source>
        <dbReference type="SAM" id="Phobius"/>
    </source>
</evidence>
<proteinExistence type="predicted"/>
<dbReference type="STRING" id="537013.CLOSTMETH_00977"/>
<dbReference type="NCBIfam" id="TIGR02838">
    <property type="entry name" value="spore_V_AC"/>
    <property type="match status" value="1"/>
</dbReference>
<name>C0EAW0_9FIRM</name>